<sequence>MAFKPMTMNEFIDTAPPLRPLLNVSPIFDVITGNWENGQNGAKILNGGIMPFIAFIGEGNTFKSTIMNSVMIRVLARHPAMTLSTYETEGSFSISRMVQLASPYPDLAKEDFYTNESRYSLTTSTDMDGEDWFNGVKKFAQMKLKEKSQIGTTPFIDASKHDGKTLLTMPYPTGICLDSMSEFRTGASREKMDKNKIDDKEVNDYFMRAGLEKSRMITEIPQFVGRAGIFLATTAHVDDTINMTNKPERKKLTYMRQGQDIKRVPKNFSFLTNHCWEIIKSAPYYNSDRTGPYYPSKEHGSTDGKTDLMQVTFHGLRNKSGLSGIPMQLIVSQSQGVLWNLSHYDIIASREGLGVTRKGHSATVDFYPDKVLMRTTVRDILDEDEKLARAVELSCEIALMYMYKDSIDNKYRMTFEEIKQNVIDKGYDWDKVLDTRGYWLYVEEEKELNAKPYLSGFDLLRVAAGEYKPTFLSK</sequence>
<protein>
    <recommendedName>
        <fullName evidence="2">UvsX</fullName>
    </recommendedName>
</protein>
<accession>A0A8S5MX15</accession>
<proteinExistence type="predicted"/>
<reference evidence="1" key="1">
    <citation type="journal article" date="2021" name="Proc. Natl. Acad. Sci. U.S.A.">
        <title>A Catalog of Tens of Thousands of Viruses from Human Metagenomes Reveals Hidden Associations with Chronic Diseases.</title>
        <authorList>
            <person name="Tisza M.J."/>
            <person name="Buck C.B."/>
        </authorList>
    </citation>
    <scope>NUCLEOTIDE SEQUENCE</scope>
    <source>
        <strain evidence="1">Ct3wi9</strain>
    </source>
</reference>
<evidence type="ECO:0008006" key="2">
    <source>
        <dbReference type="Google" id="ProtNLM"/>
    </source>
</evidence>
<dbReference type="EMBL" id="BK015006">
    <property type="protein sequence ID" value="DAD86728.1"/>
    <property type="molecule type" value="Genomic_DNA"/>
</dbReference>
<organism evidence="1">
    <name type="scientific">Myoviridae sp. ct3wi9</name>
    <dbReference type="NCBI Taxonomy" id="2826610"/>
    <lineage>
        <taxon>Viruses</taxon>
        <taxon>Duplodnaviria</taxon>
        <taxon>Heunggongvirae</taxon>
        <taxon>Uroviricota</taxon>
        <taxon>Caudoviricetes</taxon>
    </lineage>
</organism>
<name>A0A8S5MX15_9CAUD</name>
<evidence type="ECO:0000313" key="1">
    <source>
        <dbReference type="EMBL" id="DAD86728.1"/>
    </source>
</evidence>